<evidence type="ECO:0000313" key="3">
    <source>
        <dbReference type="Proteomes" id="UP000465101"/>
    </source>
</evidence>
<gene>
    <name evidence="2" type="ORF">laban61_gp011</name>
</gene>
<name>A0A6B9LAC8_9CAUD</name>
<proteinExistence type="predicted"/>
<dbReference type="Proteomes" id="UP000465101">
    <property type="component" value="Segment"/>
</dbReference>
<protein>
    <submittedName>
        <fullName evidence="2">Uncharacterized protein</fullName>
    </submittedName>
</protein>
<accession>A0A6B9LAC8</accession>
<organism evidence="2 3">
    <name type="scientific">Flavobacterium phage vB_FspS_laban6-1</name>
    <dbReference type="NCBI Taxonomy" id="2686250"/>
    <lineage>
        <taxon>Viruses</taxon>
        <taxon>Duplodnaviria</taxon>
        <taxon>Heunggongvirae</taxon>
        <taxon>Uroviricota</taxon>
        <taxon>Caudoviricetes</taxon>
        <taxon>Duneviridae</taxon>
        <taxon>Labanvirus</taxon>
        <taxon>Labanvirus laban</taxon>
    </lineage>
</organism>
<evidence type="ECO:0000256" key="1">
    <source>
        <dbReference type="SAM" id="Phobius"/>
    </source>
</evidence>
<reference evidence="2 3" key="1">
    <citation type="journal article" date="2020" name="Viruses">
        <title>Diversity and Host Interactions Among Virulent and Temperate Baltic Sea Flavobacterium Phages.</title>
        <authorList>
            <person name="Nilsson E."/>
            <person name="Bayfield O.W."/>
            <person name="Lundin D."/>
            <person name="Antson A.A."/>
            <person name="Holmfeldt K."/>
        </authorList>
    </citation>
    <scope>NUCLEOTIDE SEQUENCE [LARGE SCALE GENOMIC DNA]</scope>
</reference>
<keyword evidence="1" id="KW-1133">Transmembrane helix</keyword>
<keyword evidence="1" id="KW-0472">Membrane</keyword>
<dbReference type="EMBL" id="MN812211">
    <property type="protein sequence ID" value="QHB38982.1"/>
    <property type="molecule type" value="Genomic_DNA"/>
</dbReference>
<feature type="transmembrane region" description="Helical" evidence="1">
    <location>
        <begin position="12"/>
        <end position="30"/>
    </location>
</feature>
<keyword evidence="1" id="KW-0812">Transmembrane</keyword>
<evidence type="ECO:0000313" key="2">
    <source>
        <dbReference type="EMBL" id="QHB38982.1"/>
    </source>
</evidence>
<sequence>MNYHIRKLNDPDYWKFLLIVIIIVIIISQFV</sequence>
<keyword evidence="3" id="KW-1185">Reference proteome</keyword>